<dbReference type="EMBL" id="JAVHJM010000011">
    <property type="protein sequence ID" value="KAK6502563.1"/>
    <property type="molecule type" value="Genomic_DNA"/>
</dbReference>
<accession>A0AAN8NMV1</accession>
<dbReference type="Proteomes" id="UP001307849">
    <property type="component" value="Unassembled WGS sequence"/>
</dbReference>
<keyword evidence="2" id="KW-1185">Reference proteome</keyword>
<sequence length="236" mass="27778">MDLTNCRWHPTKYYHHLITSYLSKAKEKYRPSTPITICTPFFLEDLVSSTRTVETDIMLFENDFQRHQLFIIPVKIQNEPKSEVNGVVSSSKDETRKEKWSLYIIVRGETMLSRFPSEKDKGNLVIIIIGDRNTTYENEILHMFYRKSKYGLRRSDCPVYGYHLANNNEIRQKYLQPSCTKYLDWVKGKADKEEWVEVWRITGIAEAVLRDTTKTIVELLKREGEVVKFEVPLETA</sequence>
<dbReference type="AlphaFoldDB" id="A0AAN8NMV1"/>
<evidence type="ECO:0000313" key="1">
    <source>
        <dbReference type="EMBL" id="KAK6502563.1"/>
    </source>
</evidence>
<reference evidence="1 2" key="1">
    <citation type="submission" date="2019-10" db="EMBL/GenBank/DDBJ databases">
        <authorList>
            <person name="Palmer J.M."/>
        </authorList>
    </citation>
    <scope>NUCLEOTIDE SEQUENCE [LARGE SCALE GENOMIC DNA]</scope>
    <source>
        <strain evidence="1 2">TWF506</strain>
    </source>
</reference>
<organism evidence="1 2">
    <name type="scientific">Arthrobotrys conoides</name>
    <dbReference type="NCBI Taxonomy" id="74498"/>
    <lineage>
        <taxon>Eukaryota</taxon>
        <taxon>Fungi</taxon>
        <taxon>Dikarya</taxon>
        <taxon>Ascomycota</taxon>
        <taxon>Pezizomycotina</taxon>
        <taxon>Orbiliomycetes</taxon>
        <taxon>Orbiliales</taxon>
        <taxon>Orbiliaceae</taxon>
        <taxon>Arthrobotrys</taxon>
    </lineage>
</organism>
<proteinExistence type="predicted"/>
<gene>
    <name evidence="1" type="ORF">TWF506_003143</name>
</gene>
<comment type="caution">
    <text evidence="1">The sequence shown here is derived from an EMBL/GenBank/DDBJ whole genome shotgun (WGS) entry which is preliminary data.</text>
</comment>
<protein>
    <submittedName>
        <fullName evidence="1">Uncharacterized protein</fullName>
    </submittedName>
</protein>
<name>A0AAN8NMV1_9PEZI</name>
<evidence type="ECO:0000313" key="2">
    <source>
        <dbReference type="Proteomes" id="UP001307849"/>
    </source>
</evidence>